<protein>
    <submittedName>
        <fullName evidence="1">Flagellar biosynthesis protein FliA</fullName>
    </submittedName>
</protein>
<name>A0A1B9NJ00_9MICO</name>
<dbReference type="InterPro" id="IPR007630">
    <property type="entry name" value="RNA_pol_sigma70_r4"/>
</dbReference>
<accession>A0A1B9NJ00</accession>
<gene>
    <name evidence="1" type="ORF">A7J15_11260</name>
</gene>
<dbReference type="InterPro" id="IPR013324">
    <property type="entry name" value="RNA_pol_sigma_r3/r4-like"/>
</dbReference>
<evidence type="ECO:0000313" key="1">
    <source>
        <dbReference type="EMBL" id="OCG76555.1"/>
    </source>
</evidence>
<dbReference type="Gene3D" id="1.10.1740.10">
    <property type="match status" value="1"/>
</dbReference>
<dbReference type="OrthoDB" id="9799825at2"/>
<dbReference type="EMBL" id="LXMD01000001">
    <property type="protein sequence ID" value="OCG76555.1"/>
    <property type="molecule type" value="Genomic_DNA"/>
</dbReference>
<dbReference type="Pfam" id="PF04542">
    <property type="entry name" value="Sigma70_r2"/>
    <property type="match status" value="1"/>
</dbReference>
<proteinExistence type="predicted"/>
<dbReference type="AlphaFoldDB" id="A0A1B9NJ00"/>
<dbReference type="InterPro" id="IPR000943">
    <property type="entry name" value="RNA_pol_sigma70"/>
</dbReference>
<dbReference type="InterPro" id="IPR014284">
    <property type="entry name" value="RNA_pol_sigma-70_dom"/>
</dbReference>
<dbReference type="SUPFAM" id="SSF88946">
    <property type="entry name" value="Sigma2 domain of RNA polymerase sigma factors"/>
    <property type="match status" value="1"/>
</dbReference>
<dbReference type="PIRSF" id="PIRSF000770">
    <property type="entry name" value="RNA_pol_sigma-SigE/K"/>
    <property type="match status" value="1"/>
</dbReference>
<reference evidence="1 2" key="1">
    <citation type="submission" date="2016-05" db="EMBL/GenBank/DDBJ databases">
        <authorList>
            <person name="Lavstsen T."/>
            <person name="Jespersen J.S."/>
        </authorList>
    </citation>
    <scope>NUCLEOTIDE SEQUENCE [LARGE SCALE GENOMIC DNA]</scope>
    <source>
        <strain evidence="1 2">YLB-01</strain>
    </source>
</reference>
<dbReference type="InterPro" id="IPR013325">
    <property type="entry name" value="RNA_pol_sigma_r2"/>
</dbReference>
<dbReference type="CDD" id="cd06171">
    <property type="entry name" value="Sigma70_r4"/>
    <property type="match status" value="1"/>
</dbReference>
<keyword evidence="2" id="KW-1185">Reference proteome</keyword>
<dbReference type="GO" id="GO:0006352">
    <property type="term" value="P:DNA-templated transcription initiation"/>
    <property type="evidence" value="ECO:0007669"/>
    <property type="project" value="InterPro"/>
</dbReference>
<dbReference type="PANTHER" id="PTHR30385">
    <property type="entry name" value="SIGMA FACTOR F FLAGELLAR"/>
    <property type="match status" value="1"/>
</dbReference>
<dbReference type="Pfam" id="PF04545">
    <property type="entry name" value="Sigma70_r4"/>
    <property type="match status" value="1"/>
</dbReference>
<dbReference type="InterPro" id="IPR007627">
    <property type="entry name" value="RNA_pol_sigma70_r2"/>
</dbReference>
<dbReference type="NCBIfam" id="TIGR02937">
    <property type="entry name" value="sigma70-ECF"/>
    <property type="match status" value="1"/>
</dbReference>
<keyword evidence="1" id="KW-0969">Cilium</keyword>
<evidence type="ECO:0000313" key="2">
    <source>
        <dbReference type="Proteomes" id="UP000093355"/>
    </source>
</evidence>
<dbReference type="SUPFAM" id="SSF88659">
    <property type="entry name" value="Sigma3 and sigma4 domains of RNA polymerase sigma factors"/>
    <property type="match status" value="2"/>
</dbReference>
<dbReference type="STRING" id="904291.A7J15_11260"/>
<dbReference type="Proteomes" id="UP000093355">
    <property type="component" value="Unassembled WGS sequence"/>
</dbReference>
<dbReference type="GO" id="GO:0003700">
    <property type="term" value="F:DNA-binding transcription factor activity"/>
    <property type="evidence" value="ECO:0007669"/>
    <property type="project" value="InterPro"/>
</dbReference>
<keyword evidence="1" id="KW-0966">Cell projection</keyword>
<keyword evidence="1" id="KW-0282">Flagellum</keyword>
<sequence length="267" mass="28851">MTRSERDQLIVDNLPLVGYLAAELHARATHIPREELAAAGALALVTAADAFDPELGVPFGAYARRRILGAFADEMRSMDWASRGIRRRVKETTAVRDALATGLGRTPTTEEIASAMGVDTATVAESLADAARTVTSIDEPDVHEVAAVAPLPEEAAITGERHELLEHAISALPERMQLIVRAVYFEDRPVKDVAAELGVSHSAVSQQRSEALRLLRDAMDRYFPDEPVASATPTSRVSASAREAYFDRIAAGGRRFAHAFLPRAAEA</sequence>
<dbReference type="Gene3D" id="1.20.140.160">
    <property type="match status" value="1"/>
</dbReference>
<dbReference type="RefSeq" id="WP_067028014.1">
    <property type="nucleotide sequence ID" value="NZ_CP038256.1"/>
</dbReference>
<comment type="caution">
    <text evidence="1">The sequence shown here is derived from an EMBL/GenBank/DDBJ whole genome shotgun (WGS) entry which is preliminary data.</text>
</comment>
<organism evidence="1 2">
    <name type="scientific">Microbacterium sediminis</name>
    <dbReference type="NCBI Taxonomy" id="904291"/>
    <lineage>
        <taxon>Bacteria</taxon>
        <taxon>Bacillati</taxon>
        <taxon>Actinomycetota</taxon>
        <taxon>Actinomycetes</taxon>
        <taxon>Micrococcales</taxon>
        <taxon>Microbacteriaceae</taxon>
        <taxon>Microbacterium</taxon>
    </lineage>
</organism>